<dbReference type="EMBL" id="JAKWBL010000001">
    <property type="protein sequence ID" value="MCH5596993.1"/>
    <property type="molecule type" value="Genomic_DNA"/>
</dbReference>
<feature type="transmembrane region" description="Helical" evidence="6">
    <location>
        <begin position="394"/>
        <end position="415"/>
    </location>
</feature>
<name>A0ABS9SF51_9BACT</name>
<feature type="transmembrane region" description="Helical" evidence="6">
    <location>
        <begin position="39"/>
        <end position="60"/>
    </location>
</feature>
<dbReference type="PANTHER" id="PTHR30294">
    <property type="entry name" value="MEMBRANE COMPONENT OF ABC TRANSPORTER YHHJ-RELATED"/>
    <property type="match status" value="1"/>
</dbReference>
<evidence type="ECO:0000313" key="9">
    <source>
        <dbReference type="Proteomes" id="UP001202248"/>
    </source>
</evidence>
<dbReference type="Proteomes" id="UP001202248">
    <property type="component" value="Unassembled WGS sequence"/>
</dbReference>
<comment type="caution">
    <text evidence="8">The sequence shown here is derived from an EMBL/GenBank/DDBJ whole genome shotgun (WGS) entry which is preliminary data.</text>
</comment>
<feature type="transmembrane region" description="Helical" evidence="6">
    <location>
        <begin position="195"/>
        <end position="214"/>
    </location>
</feature>
<evidence type="ECO:0000256" key="3">
    <source>
        <dbReference type="ARBA" id="ARBA00022692"/>
    </source>
</evidence>
<keyword evidence="5 6" id="KW-0472">Membrane</keyword>
<organism evidence="8 9">
    <name type="scientific">Niabella ginsengisoli</name>
    <dbReference type="NCBI Taxonomy" id="522298"/>
    <lineage>
        <taxon>Bacteria</taxon>
        <taxon>Pseudomonadati</taxon>
        <taxon>Bacteroidota</taxon>
        <taxon>Chitinophagia</taxon>
        <taxon>Chitinophagales</taxon>
        <taxon>Chitinophagaceae</taxon>
        <taxon>Niabella</taxon>
    </lineage>
</organism>
<dbReference type="RefSeq" id="WP_240826404.1">
    <property type="nucleotide sequence ID" value="NZ_JAKWBL010000001.1"/>
</dbReference>
<dbReference type="InterPro" id="IPR013525">
    <property type="entry name" value="ABC2_TM"/>
</dbReference>
<evidence type="ECO:0000256" key="1">
    <source>
        <dbReference type="ARBA" id="ARBA00004651"/>
    </source>
</evidence>
<keyword evidence="4 6" id="KW-1133">Transmembrane helix</keyword>
<feature type="transmembrane region" description="Helical" evidence="6">
    <location>
        <begin position="248"/>
        <end position="273"/>
    </location>
</feature>
<accession>A0ABS9SF51</accession>
<feature type="domain" description="ABC-2 type transporter transmembrane" evidence="7">
    <location>
        <begin position="37"/>
        <end position="415"/>
    </location>
</feature>
<keyword evidence="2" id="KW-1003">Cell membrane</keyword>
<dbReference type="InterPro" id="IPR051449">
    <property type="entry name" value="ABC-2_transporter_component"/>
</dbReference>
<protein>
    <submittedName>
        <fullName evidence="8">ABC transporter permease</fullName>
    </submittedName>
</protein>
<evidence type="ECO:0000256" key="4">
    <source>
        <dbReference type="ARBA" id="ARBA00022989"/>
    </source>
</evidence>
<reference evidence="8 9" key="1">
    <citation type="submission" date="2022-02" db="EMBL/GenBank/DDBJ databases">
        <authorList>
            <person name="Min J."/>
        </authorList>
    </citation>
    <scope>NUCLEOTIDE SEQUENCE [LARGE SCALE GENOMIC DNA]</scope>
    <source>
        <strain evidence="8 9">GR10-1</strain>
    </source>
</reference>
<gene>
    <name evidence="8" type="ORF">MKP09_03190</name>
</gene>
<feature type="transmembrane region" description="Helical" evidence="6">
    <location>
        <begin position="365"/>
        <end position="388"/>
    </location>
</feature>
<dbReference type="PANTHER" id="PTHR30294:SF29">
    <property type="entry name" value="MULTIDRUG ABC TRANSPORTER PERMEASE YBHS-RELATED"/>
    <property type="match status" value="1"/>
</dbReference>
<proteinExistence type="predicted"/>
<dbReference type="Gene3D" id="3.40.190.10">
    <property type="entry name" value="Periplasmic binding protein-like II"/>
    <property type="match status" value="1"/>
</dbReference>
<feature type="transmembrane region" description="Helical" evidence="6">
    <location>
        <begin position="339"/>
        <end position="358"/>
    </location>
</feature>
<evidence type="ECO:0000256" key="6">
    <source>
        <dbReference type="SAM" id="Phobius"/>
    </source>
</evidence>
<keyword evidence="9" id="KW-1185">Reference proteome</keyword>
<dbReference type="Pfam" id="PF12698">
    <property type="entry name" value="ABC2_membrane_3"/>
    <property type="match status" value="1"/>
</dbReference>
<keyword evidence="3 6" id="KW-0812">Transmembrane</keyword>
<feature type="transmembrane region" description="Helical" evidence="6">
    <location>
        <begin position="294"/>
        <end position="319"/>
    </location>
</feature>
<sequence length="442" mass="49471">MTDSFIYRSFQYSINSNTNEQDFLIIQREYSTRVKKKTFIISTLLFPILYLGLIFGTSYIGAKSSTQLKIAVIDSSKKFTTEKIAQANESDQSNILTLVQETPEALSKNFESRGYDAYVVIPANTMVSEAGNNISIKSNRTLGAVSEVRSKLNSIWNDIKYEDLNIDVQKRQTLSESHLEISAENLKDKNADGGFAMIIGYVAGFLVYFILLIYGSQVMMGVMEEKTNRIAEVMVSSVKPFQLMLGKIVGIALVALTQFLLWVAFVFIIYNASKAAVDVNSSSMSEVVGGVQKVFTSVNMPLILSLFAFYFLGGFFFYSSIYAAVGSAVNEDIREAQSLSFPITMIIIFAIFMLTIAMKDPTSPVAVWTSIIPFTSPIVMMARVAYGVPGTVPYWQLSLSMISLVLSFLFMVWFSGKIYRTGILMYGKKPTWKEMIKWAMRK</sequence>
<evidence type="ECO:0000313" key="8">
    <source>
        <dbReference type="EMBL" id="MCH5596993.1"/>
    </source>
</evidence>
<evidence type="ECO:0000259" key="7">
    <source>
        <dbReference type="Pfam" id="PF12698"/>
    </source>
</evidence>
<evidence type="ECO:0000256" key="2">
    <source>
        <dbReference type="ARBA" id="ARBA00022475"/>
    </source>
</evidence>
<comment type="subcellular location">
    <subcellularLocation>
        <location evidence="1">Cell membrane</location>
        <topology evidence="1">Multi-pass membrane protein</topology>
    </subcellularLocation>
</comment>
<evidence type="ECO:0000256" key="5">
    <source>
        <dbReference type="ARBA" id="ARBA00023136"/>
    </source>
</evidence>